<dbReference type="OrthoDB" id="9933554at2"/>
<accession>A0A6H9SUU6</accession>
<proteinExistence type="predicted"/>
<organism evidence="1 2">
    <name type="scientific">Burkholderia latens</name>
    <dbReference type="NCBI Taxonomy" id="488446"/>
    <lineage>
        <taxon>Bacteria</taxon>
        <taxon>Pseudomonadati</taxon>
        <taxon>Pseudomonadota</taxon>
        <taxon>Betaproteobacteria</taxon>
        <taxon>Burkholderiales</taxon>
        <taxon>Burkholderiaceae</taxon>
        <taxon>Burkholderia</taxon>
        <taxon>Burkholderia cepacia complex</taxon>
    </lineage>
</organism>
<reference evidence="1 2" key="1">
    <citation type="submission" date="2019-09" db="EMBL/GenBank/DDBJ databases">
        <title>Draft genome sequences of 48 bacterial type strains from the CCUG.</title>
        <authorList>
            <person name="Tunovic T."/>
            <person name="Pineiro-Iglesias B."/>
            <person name="Unosson C."/>
            <person name="Inganas E."/>
            <person name="Ohlen M."/>
            <person name="Cardew S."/>
            <person name="Jensie-Markopoulos S."/>
            <person name="Salva-Serra F."/>
            <person name="Jaen-Luchoro D."/>
            <person name="Karlsson R."/>
            <person name="Svensson-Stadler L."/>
            <person name="Chun J."/>
            <person name="Moore E."/>
        </authorList>
    </citation>
    <scope>NUCLEOTIDE SEQUENCE [LARGE SCALE GENOMIC DNA]</scope>
    <source>
        <strain evidence="1 2">CCUG 54555</strain>
    </source>
</reference>
<comment type="caution">
    <text evidence="1">The sequence shown here is derived from an EMBL/GenBank/DDBJ whole genome shotgun (WGS) entry which is preliminary data.</text>
</comment>
<name>A0A6H9SUU6_9BURK</name>
<dbReference type="EMBL" id="VZOJ01000013">
    <property type="protein sequence ID" value="KAB0643354.1"/>
    <property type="molecule type" value="Genomic_DNA"/>
</dbReference>
<evidence type="ECO:0000313" key="1">
    <source>
        <dbReference type="EMBL" id="KAB0643354.1"/>
    </source>
</evidence>
<dbReference type="Proteomes" id="UP000430232">
    <property type="component" value="Unassembled WGS sequence"/>
</dbReference>
<sequence>MAILVTSTIASGEHMATADERLKSWGGFMRAVHEGKRGNYEPAKAIVDKVRAKLGDYAAEAQRRELWRLIQAGRPK</sequence>
<evidence type="ECO:0000313" key="2">
    <source>
        <dbReference type="Proteomes" id="UP000430232"/>
    </source>
</evidence>
<dbReference type="GeneID" id="99790298"/>
<gene>
    <name evidence="1" type="ORF">F7R21_07520</name>
</gene>
<protein>
    <submittedName>
        <fullName evidence="1">Uncharacterized protein</fullName>
    </submittedName>
</protein>
<dbReference type="AlphaFoldDB" id="A0A6H9SUU6"/>
<dbReference type="RefSeq" id="WP_151063675.1">
    <property type="nucleotide sequence ID" value="NZ_CABVPL010000019.1"/>
</dbReference>
<keyword evidence="2" id="KW-1185">Reference proteome</keyword>